<organism evidence="2">
    <name type="scientific">hydrothermal vent metagenome</name>
    <dbReference type="NCBI Taxonomy" id="652676"/>
    <lineage>
        <taxon>unclassified sequences</taxon>
        <taxon>metagenomes</taxon>
        <taxon>ecological metagenomes</taxon>
    </lineage>
</organism>
<feature type="transmembrane region" description="Helical" evidence="1">
    <location>
        <begin position="150"/>
        <end position="177"/>
    </location>
</feature>
<protein>
    <recommendedName>
        <fullName evidence="3">DUF2868 domain-containing protein</fullName>
    </recommendedName>
</protein>
<dbReference type="EMBL" id="FPHH01000011">
    <property type="protein sequence ID" value="SFV51443.1"/>
    <property type="molecule type" value="Genomic_DNA"/>
</dbReference>
<name>A0A1W1BD82_9ZZZZ</name>
<evidence type="ECO:0008006" key="3">
    <source>
        <dbReference type="Google" id="ProtNLM"/>
    </source>
</evidence>
<keyword evidence="1" id="KW-0472">Membrane</keyword>
<dbReference type="AlphaFoldDB" id="A0A1W1BD82"/>
<feature type="transmembrane region" description="Helical" evidence="1">
    <location>
        <begin position="93"/>
        <end position="113"/>
    </location>
</feature>
<keyword evidence="1" id="KW-0812">Transmembrane</keyword>
<reference evidence="2" key="1">
    <citation type="submission" date="2016-10" db="EMBL/GenBank/DDBJ databases">
        <authorList>
            <person name="de Groot N.N."/>
        </authorList>
    </citation>
    <scope>NUCLEOTIDE SEQUENCE</scope>
</reference>
<feature type="transmembrane region" description="Helical" evidence="1">
    <location>
        <begin position="212"/>
        <end position="235"/>
    </location>
</feature>
<sequence>MYNKKMYRLKNYFCISQFLERFEKQEKSRFDIKIDQHNPLKSIAKLYQKYAEKEACHSTLYEFLRHTRTILLWFIFLAVMLFSFISIQKSINIKIYLIFGIIIPFFYLLYIAWQTLFYKFPNKEESSLIDFFAKKYPQYDRRDTHVFKTFTTLLFVEMGMVYTFSILLSTIFIFWAYSIEFYSESSYALFDPLKVWFGVINKSGHTVLPQHFLAIAITISIVILLLFKSFIWVLAKRNLQKAIKEALLQKAQTLLKKFSQSVEIQVSTDKQKTVERFEAQKATVEKKDHSRYDLLAYQFVLDKKIIDILELQNDKEIANLDAEYYNFALFSKEEEDAKTLQKLHNLVIVVASPETLPDNTFKCDMLTILETNRVEQIWVIPLVEKDGILQKAYKGDYLYEEWQKQINETIGDYRIRLYNEK</sequence>
<accession>A0A1W1BD82</accession>
<gene>
    <name evidence="2" type="ORF">MNB_SM-5-1521</name>
</gene>
<feature type="transmembrane region" description="Helical" evidence="1">
    <location>
        <begin position="70"/>
        <end position="87"/>
    </location>
</feature>
<proteinExistence type="predicted"/>
<evidence type="ECO:0000313" key="2">
    <source>
        <dbReference type="EMBL" id="SFV51443.1"/>
    </source>
</evidence>
<keyword evidence="1" id="KW-1133">Transmembrane helix</keyword>
<evidence type="ECO:0000256" key="1">
    <source>
        <dbReference type="SAM" id="Phobius"/>
    </source>
</evidence>